<dbReference type="GeneID" id="78499761"/>
<dbReference type="EMBL" id="LT629759">
    <property type="protein sequence ID" value="SDR66185.1"/>
    <property type="molecule type" value="Genomic_DNA"/>
</dbReference>
<dbReference type="RefSeq" id="WP_090861372.1">
    <property type="nucleotide sequence ID" value="NZ_LT629759.1"/>
</dbReference>
<organism evidence="1 2">
    <name type="scientific">Parafannyhessea umbonata</name>
    <dbReference type="NCBI Taxonomy" id="604330"/>
    <lineage>
        <taxon>Bacteria</taxon>
        <taxon>Bacillati</taxon>
        <taxon>Actinomycetota</taxon>
        <taxon>Coriobacteriia</taxon>
        <taxon>Coriobacteriales</taxon>
        <taxon>Atopobiaceae</taxon>
        <taxon>Parafannyhessea</taxon>
    </lineage>
</organism>
<dbReference type="Gene3D" id="3.40.50.1000">
    <property type="entry name" value="HAD superfamily/HAD-like"/>
    <property type="match status" value="1"/>
</dbReference>
<evidence type="ECO:0000313" key="1">
    <source>
        <dbReference type="EMBL" id="SDR66185.1"/>
    </source>
</evidence>
<dbReference type="Gene3D" id="3.30.1240.10">
    <property type="match status" value="1"/>
</dbReference>
<sequence length="296" mass="32210">MPAPERGRGAGRAVPAADAHAPVSIVFADMDDTFLATDKTVPAGNLALLDLMGEKGVPFVPCTGRVWSAVAGQVLAHAATRYAVASDGAVVMDVRDVNNPRRLHLSALGRERALALYERVGELPVTFDAFWDGKIYVSRRRFELMRGFDIPPYDRDMYLRYRTPMDMSTPRLLQSLPNVERITIFTGEDDVRARAIEAVAEDPTLHYTYSSARNLEVMDADTSKGAAVRWLCDRLGIPRAQSVGFGDSPNDLSMLAAVGDGVAVANAYPEAKAAAAHVAQWTCDESAVARYLEPLL</sequence>
<dbReference type="Proteomes" id="UP000199480">
    <property type="component" value="Chromosome I"/>
</dbReference>
<dbReference type="OrthoDB" id="3180855at2"/>
<name>A0A1H1KWN2_9ACTN</name>
<dbReference type="Pfam" id="PF08282">
    <property type="entry name" value="Hydrolase_3"/>
    <property type="match status" value="1"/>
</dbReference>
<proteinExistence type="predicted"/>
<dbReference type="SUPFAM" id="SSF56784">
    <property type="entry name" value="HAD-like"/>
    <property type="match status" value="1"/>
</dbReference>
<dbReference type="AlphaFoldDB" id="A0A1H1KWN2"/>
<dbReference type="GO" id="GO:0005829">
    <property type="term" value="C:cytosol"/>
    <property type="evidence" value="ECO:0007669"/>
    <property type="project" value="TreeGrafter"/>
</dbReference>
<dbReference type="InterPro" id="IPR023214">
    <property type="entry name" value="HAD_sf"/>
</dbReference>
<dbReference type="InterPro" id="IPR036412">
    <property type="entry name" value="HAD-like_sf"/>
</dbReference>
<protein>
    <recommendedName>
        <fullName evidence="3">HAD family phosphatase</fullName>
    </recommendedName>
</protein>
<evidence type="ECO:0000313" key="2">
    <source>
        <dbReference type="Proteomes" id="UP000199480"/>
    </source>
</evidence>
<dbReference type="PANTHER" id="PTHR10000">
    <property type="entry name" value="PHOSPHOSERINE PHOSPHATASE"/>
    <property type="match status" value="1"/>
</dbReference>
<dbReference type="NCBIfam" id="TIGR01484">
    <property type="entry name" value="HAD-SF-IIB"/>
    <property type="match status" value="1"/>
</dbReference>
<dbReference type="InterPro" id="IPR006379">
    <property type="entry name" value="HAD-SF_hydro_IIB"/>
</dbReference>
<accession>A0A1H1KWN2</accession>
<gene>
    <name evidence="1" type="ORF">SAMN04489857_0384</name>
</gene>
<dbReference type="GO" id="GO:0000287">
    <property type="term" value="F:magnesium ion binding"/>
    <property type="evidence" value="ECO:0007669"/>
    <property type="project" value="TreeGrafter"/>
</dbReference>
<evidence type="ECO:0008006" key="3">
    <source>
        <dbReference type="Google" id="ProtNLM"/>
    </source>
</evidence>
<dbReference type="PANTHER" id="PTHR10000:SF8">
    <property type="entry name" value="HAD SUPERFAMILY HYDROLASE-LIKE, TYPE 3"/>
    <property type="match status" value="1"/>
</dbReference>
<reference evidence="2" key="1">
    <citation type="submission" date="2016-10" db="EMBL/GenBank/DDBJ databases">
        <authorList>
            <person name="Varghese N."/>
            <person name="Submissions S."/>
        </authorList>
    </citation>
    <scope>NUCLEOTIDE SEQUENCE [LARGE SCALE GENOMIC DNA]</scope>
    <source>
        <strain evidence="2">DSM 22620</strain>
    </source>
</reference>
<dbReference type="GO" id="GO:0016791">
    <property type="term" value="F:phosphatase activity"/>
    <property type="evidence" value="ECO:0007669"/>
    <property type="project" value="TreeGrafter"/>
</dbReference>